<evidence type="ECO:0000313" key="2">
    <source>
        <dbReference type="Proteomes" id="UP000005926"/>
    </source>
</evidence>
<comment type="caution">
    <text evidence="1">The sequence shown here is derived from an EMBL/GenBank/DDBJ whole genome shotgun (WGS) entry which is preliminary data.</text>
</comment>
<evidence type="ECO:0000313" key="1">
    <source>
        <dbReference type="EMBL" id="EEW36488.1"/>
    </source>
</evidence>
<dbReference type="AlphaFoldDB" id="C8NIU1"/>
<dbReference type="EMBL" id="ACKZ01000029">
    <property type="protein sequence ID" value="EEW36488.1"/>
    <property type="molecule type" value="Genomic_DNA"/>
</dbReference>
<dbReference type="Proteomes" id="UP000005926">
    <property type="component" value="Unassembled WGS sequence"/>
</dbReference>
<sequence>MSLTKRGIEMDMDILKQEIEILIRKNNFQTLRYELFNEQSNLPWATHLFYRDNKFMINNRDERSYVVGVTWEYDTINEAIDKFMSILKQTIDAEHLASELGFSHPYSSPLWEED</sequence>
<dbReference type="Pfam" id="PF15597">
    <property type="entry name" value="Imm59"/>
    <property type="match status" value="1"/>
</dbReference>
<reference evidence="1 2" key="1">
    <citation type="submission" date="2009-08" db="EMBL/GenBank/DDBJ databases">
        <authorList>
            <person name="Muzny D."/>
            <person name="Qin X."/>
            <person name="Deng J."/>
            <person name="Jiang H."/>
            <person name="Liu Y."/>
            <person name="Qu J."/>
            <person name="Song X.-Z."/>
            <person name="Zhang L."/>
            <person name="Thornton R."/>
            <person name="Coyle M."/>
            <person name="Francisco L."/>
            <person name="Jackson L."/>
            <person name="Javaid M."/>
            <person name="Korchina V."/>
            <person name="Kovar C."/>
            <person name="Mata R."/>
            <person name="Mathew T."/>
            <person name="Ngo R."/>
            <person name="Nguyen L."/>
            <person name="Nguyen N."/>
            <person name="Okwuonu G."/>
            <person name="Ongeri F."/>
            <person name="Pham C."/>
            <person name="Simmons D."/>
            <person name="Wilczek-Boney K."/>
            <person name="Hale W."/>
            <person name="Jakkamsetti A."/>
            <person name="Pham P."/>
            <person name="Ruth R."/>
            <person name="San Lucas F."/>
            <person name="Warren J."/>
            <person name="Zhang J."/>
            <person name="Zhao Z."/>
            <person name="Zhou C."/>
            <person name="Zhu D."/>
            <person name="Lee S."/>
            <person name="Bess C."/>
            <person name="Blankenburg K."/>
            <person name="Forbes L."/>
            <person name="Fu Q."/>
            <person name="Gubbala S."/>
            <person name="Hirani K."/>
            <person name="Jayaseelan J.C."/>
            <person name="Lara F."/>
            <person name="Munidasa M."/>
            <person name="Palculict T."/>
            <person name="Patil S."/>
            <person name="Pu L.-L."/>
            <person name="Saada N."/>
            <person name="Tang L."/>
            <person name="Weissenberger G."/>
            <person name="Zhu Y."/>
            <person name="Hemphill L."/>
            <person name="Shang Y."/>
            <person name="Youmans B."/>
            <person name="Ayvaz T."/>
            <person name="Ross M."/>
            <person name="Santibanez J."/>
            <person name="Aqrawi P."/>
            <person name="Gross S."/>
            <person name="Joshi V."/>
            <person name="Fowler G."/>
            <person name="Nazareth L."/>
            <person name="Reid J."/>
            <person name="Worley K."/>
            <person name="Petrosino J."/>
            <person name="Highlander S."/>
            <person name="Gibbs R."/>
        </authorList>
    </citation>
    <scope>NUCLEOTIDE SEQUENCE [LARGE SCALE GENOMIC DNA]</scope>
    <source>
        <strain evidence="1 2">ATCC 49175</strain>
    </source>
</reference>
<accession>C8NIU1</accession>
<keyword evidence="2" id="KW-1185">Reference proteome</keyword>
<organism evidence="1 2">
    <name type="scientific">Granulicatella adiacens ATCC 49175</name>
    <dbReference type="NCBI Taxonomy" id="638301"/>
    <lineage>
        <taxon>Bacteria</taxon>
        <taxon>Bacillati</taxon>
        <taxon>Bacillota</taxon>
        <taxon>Bacilli</taxon>
        <taxon>Lactobacillales</taxon>
        <taxon>Carnobacteriaceae</taxon>
        <taxon>Granulicatella</taxon>
    </lineage>
</organism>
<dbReference type="eggNOG" id="ENOG5033XWK">
    <property type="taxonomic scope" value="Bacteria"/>
</dbReference>
<gene>
    <name evidence="1" type="ORF">HMPREF0444_1836</name>
</gene>
<proteinExistence type="predicted"/>
<dbReference type="HOGENOM" id="CLU_173193_0_0_9"/>
<protein>
    <submittedName>
        <fullName evidence="1">Uncharacterized protein</fullName>
    </submittedName>
</protein>
<name>C8NIU1_9LACT</name>
<dbReference type="STRING" id="638301.HMPREF0444_1836"/>
<dbReference type="InterPro" id="IPR028954">
    <property type="entry name" value="Imm59"/>
</dbReference>